<evidence type="ECO:0000313" key="14">
    <source>
        <dbReference type="Proteomes" id="UP000516437"/>
    </source>
</evidence>
<evidence type="ECO:0000256" key="4">
    <source>
        <dbReference type="ARBA" id="ARBA00022512"/>
    </source>
</evidence>
<dbReference type="GO" id="GO:0048046">
    <property type="term" value="C:apoplast"/>
    <property type="evidence" value="ECO:0007669"/>
    <property type="project" value="UniProtKB-SubCell"/>
</dbReference>
<evidence type="ECO:0000256" key="10">
    <source>
        <dbReference type="ARBA" id="ARBA00034022"/>
    </source>
</evidence>
<keyword evidence="5" id="KW-0052">Apoplast</keyword>
<dbReference type="EMBL" id="RXIC02000020">
    <property type="protein sequence ID" value="KAB1223572.1"/>
    <property type="molecule type" value="Genomic_DNA"/>
</dbReference>
<evidence type="ECO:0000256" key="5">
    <source>
        <dbReference type="ARBA" id="ARBA00022523"/>
    </source>
</evidence>
<evidence type="ECO:0000256" key="9">
    <source>
        <dbReference type="ARBA" id="ARBA00023295"/>
    </source>
</evidence>
<dbReference type="InterPro" id="IPR010713">
    <property type="entry name" value="XET_C"/>
</dbReference>
<keyword evidence="14" id="KW-1185">Reference proteome</keyword>
<dbReference type="InterPro" id="IPR000757">
    <property type="entry name" value="Beta-glucanase-like"/>
</dbReference>
<dbReference type="Pfam" id="PF06955">
    <property type="entry name" value="XET_C"/>
    <property type="match status" value="1"/>
</dbReference>
<evidence type="ECO:0000259" key="11">
    <source>
        <dbReference type="Pfam" id="PF00722"/>
    </source>
</evidence>
<evidence type="ECO:0000256" key="6">
    <source>
        <dbReference type="ARBA" id="ARBA00022525"/>
    </source>
</evidence>
<dbReference type="SUPFAM" id="SSF49899">
    <property type="entry name" value="Concanavalin A-like lectins/glucanases"/>
    <property type="match status" value="1"/>
</dbReference>
<keyword evidence="4" id="KW-0134">Cell wall</keyword>
<dbReference type="Pfam" id="PF00722">
    <property type="entry name" value="Glyco_hydro_16"/>
    <property type="match status" value="1"/>
</dbReference>
<feature type="domain" description="Xyloglucan endo-transglycosylase C-terminal" evidence="12">
    <location>
        <begin position="100"/>
        <end position="145"/>
    </location>
</feature>
<dbReference type="GO" id="GO:0044042">
    <property type="term" value="P:glucan metabolic process"/>
    <property type="evidence" value="ECO:0007669"/>
    <property type="project" value="InterPro"/>
</dbReference>
<evidence type="ECO:0000313" key="13">
    <source>
        <dbReference type="EMBL" id="KAB1223572.1"/>
    </source>
</evidence>
<keyword evidence="7" id="KW-0808">Transferase</keyword>
<dbReference type="InterPro" id="IPR044791">
    <property type="entry name" value="Beta-glucanase/XTH"/>
</dbReference>
<name>A0A6A1WE39_9ROSI</name>
<sequence length="151" mass="17730">MVGSHLYKGNRRGRPWKRWYIDSVPIRVFRNYQNKGVAYPNAQGMRAYTSIYDGDSWATQGGRIKINWSYAPFIAKFRQFRPKACFWNGAVSISQCATSSRANWWTSPIYNHLNNAKKGQMKWARDNYLIYDYCKKFNGQMPRECSLDETS</sequence>
<dbReference type="GO" id="GO:0016762">
    <property type="term" value="F:xyloglucan:xyloglucosyl transferase activity"/>
    <property type="evidence" value="ECO:0007669"/>
    <property type="project" value="UniProtKB-EC"/>
</dbReference>
<dbReference type="GO" id="GO:0004553">
    <property type="term" value="F:hydrolase activity, hydrolyzing O-glycosyl compounds"/>
    <property type="evidence" value="ECO:0007669"/>
    <property type="project" value="InterPro"/>
</dbReference>
<dbReference type="EC" id="2.4.1.207" evidence="3"/>
<proteinExistence type="predicted"/>
<reference evidence="13 14" key="1">
    <citation type="journal article" date="2019" name="Plant Biotechnol. J.">
        <title>The red bayberry genome and genetic basis of sex determination.</title>
        <authorList>
            <person name="Jia H.M."/>
            <person name="Jia H.J."/>
            <person name="Cai Q.L."/>
            <person name="Wang Y."/>
            <person name="Zhao H.B."/>
            <person name="Yang W.F."/>
            <person name="Wang G.Y."/>
            <person name="Li Y.H."/>
            <person name="Zhan D.L."/>
            <person name="Shen Y.T."/>
            <person name="Niu Q.F."/>
            <person name="Chang L."/>
            <person name="Qiu J."/>
            <person name="Zhao L."/>
            <person name="Xie H.B."/>
            <person name="Fu W.Y."/>
            <person name="Jin J."/>
            <person name="Li X.W."/>
            <person name="Jiao Y."/>
            <person name="Zhou C.C."/>
            <person name="Tu T."/>
            <person name="Chai C.Y."/>
            <person name="Gao J.L."/>
            <person name="Fan L.J."/>
            <person name="van de Weg E."/>
            <person name="Wang J.Y."/>
            <person name="Gao Z.S."/>
        </authorList>
    </citation>
    <scope>NUCLEOTIDE SEQUENCE [LARGE SCALE GENOMIC DNA]</scope>
    <source>
        <tissue evidence="13">Leaves</tissue>
    </source>
</reference>
<accession>A0A6A1WE39</accession>
<protein>
    <recommendedName>
        <fullName evidence="3">xyloglucan:xyloglucosyl transferase</fullName>
        <ecNumber evidence="3">2.4.1.207</ecNumber>
    </recommendedName>
</protein>
<evidence type="ECO:0000256" key="7">
    <source>
        <dbReference type="ARBA" id="ARBA00022679"/>
    </source>
</evidence>
<evidence type="ECO:0000256" key="8">
    <source>
        <dbReference type="ARBA" id="ARBA00022801"/>
    </source>
</evidence>
<keyword evidence="9" id="KW-0326">Glycosidase</keyword>
<gene>
    <name evidence="13" type="ORF">CJ030_MR2G024137</name>
</gene>
<dbReference type="InterPro" id="IPR013320">
    <property type="entry name" value="ConA-like_dom_sf"/>
</dbReference>
<evidence type="ECO:0000259" key="12">
    <source>
        <dbReference type="Pfam" id="PF06955"/>
    </source>
</evidence>
<keyword evidence="8 13" id="KW-0378">Hydrolase</keyword>
<dbReference type="Proteomes" id="UP000516437">
    <property type="component" value="Chromosome 2"/>
</dbReference>
<comment type="catalytic activity">
    <reaction evidence="10">
        <text>breaks a beta-(1-&gt;4) bond in the backbone of a xyloglucan and transfers the xyloglucanyl segment on to O-4 of the non-reducing terminal glucose residue of an acceptor, which can be a xyloglucan or an oligosaccharide of xyloglucan.</text>
        <dbReference type="EC" id="2.4.1.207"/>
    </reaction>
</comment>
<evidence type="ECO:0000256" key="1">
    <source>
        <dbReference type="ARBA" id="ARBA00004191"/>
    </source>
</evidence>
<dbReference type="OrthoDB" id="1934434at2759"/>
<dbReference type="PANTHER" id="PTHR31062">
    <property type="entry name" value="XYLOGLUCAN ENDOTRANSGLUCOSYLASE/HYDROLASE PROTEIN 8-RELATED"/>
    <property type="match status" value="1"/>
</dbReference>
<comment type="subcellular location">
    <subcellularLocation>
        <location evidence="1">Secreted</location>
        <location evidence="1">Cell wall</location>
    </subcellularLocation>
    <subcellularLocation>
        <location evidence="2">Secreted</location>
        <location evidence="2">Extracellular space</location>
        <location evidence="2">Apoplast</location>
    </subcellularLocation>
</comment>
<evidence type="ECO:0000256" key="3">
    <source>
        <dbReference type="ARBA" id="ARBA00012152"/>
    </source>
</evidence>
<comment type="caution">
    <text evidence="13">The sequence shown here is derived from an EMBL/GenBank/DDBJ whole genome shotgun (WGS) entry which is preliminary data.</text>
</comment>
<keyword evidence="6" id="KW-0964">Secreted</keyword>
<organism evidence="13 14">
    <name type="scientific">Morella rubra</name>
    <name type="common">Chinese bayberry</name>
    <dbReference type="NCBI Taxonomy" id="262757"/>
    <lineage>
        <taxon>Eukaryota</taxon>
        <taxon>Viridiplantae</taxon>
        <taxon>Streptophyta</taxon>
        <taxon>Embryophyta</taxon>
        <taxon>Tracheophyta</taxon>
        <taxon>Spermatophyta</taxon>
        <taxon>Magnoliopsida</taxon>
        <taxon>eudicotyledons</taxon>
        <taxon>Gunneridae</taxon>
        <taxon>Pentapetalae</taxon>
        <taxon>rosids</taxon>
        <taxon>fabids</taxon>
        <taxon>Fagales</taxon>
        <taxon>Myricaceae</taxon>
        <taxon>Morella</taxon>
    </lineage>
</organism>
<evidence type="ECO:0000256" key="2">
    <source>
        <dbReference type="ARBA" id="ARBA00004271"/>
    </source>
</evidence>
<dbReference type="Gene3D" id="2.60.120.200">
    <property type="match status" value="1"/>
</dbReference>
<feature type="domain" description="GH16" evidence="11">
    <location>
        <begin position="18"/>
        <end position="69"/>
    </location>
</feature>
<dbReference type="AlphaFoldDB" id="A0A6A1WE39"/>